<name>A0ABN1NV01_9ACTN</name>
<sequence>MHRRARLSDVTPVVQEQRLPDCQPPRPNSRYHHALQSARAVLDGSSAERAPGGLRVDGFLFAPNKFLRTS</sequence>
<keyword evidence="3" id="KW-1185">Reference proteome</keyword>
<evidence type="ECO:0000313" key="3">
    <source>
        <dbReference type="Proteomes" id="UP001501005"/>
    </source>
</evidence>
<dbReference type="EMBL" id="BAAAHG010000027">
    <property type="protein sequence ID" value="GAA0917173.1"/>
    <property type="molecule type" value="Genomic_DNA"/>
</dbReference>
<gene>
    <name evidence="2" type="ORF">GCM10009549_33880</name>
</gene>
<protein>
    <submittedName>
        <fullName evidence="2">Uncharacterized protein</fullName>
    </submittedName>
</protein>
<dbReference type="RefSeq" id="WP_236560772.1">
    <property type="nucleotide sequence ID" value="NZ_BAAAHG010000027.1"/>
</dbReference>
<reference evidence="2 3" key="1">
    <citation type="journal article" date="2019" name="Int. J. Syst. Evol. Microbiol.">
        <title>The Global Catalogue of Microorganisms (GCM) 10K type strain sequencing project: providing services to taxonomists for standard genome sequencing and annotation.</title>
        <authorList>
            <consortium name="The Broad Institute Genomics Platform"/>
            <consortium name="The Broad Institute Genome Sequencing Center for Infectious Disease"/>
            <person name="Wu L."/>
            <person name="Ma J."/>
        </authorList>
    </citation>
    <scope>NUCLEOTIDE SEQUENCE [LARGE SCALE GENOMIC DNA]</scope>
    <source>
        <strain evidence="2 3">JCM 10673</strain>
    </source>
</reference>
<proteinExistence type="predicted"/>
<accession>A0ABN1NV01</accession>
<evidence type="ECO:0000256" key="1">
    <source>
        <dbReference type="SAM" id="MobiDB-lite"/>
    </source>
</evidence>
<organism evidence="2 3">
    <name type="scientific">Streptomyces thermoalcalitolerans</name>
    <dbReference type="NCBI Taxonomy" id="65605"/>
    <lineage>
        <taxon>Bacteria</taxon>
        <taxon>Bacillati</taxon>
        <taxon>Actinomycetota</taxon>
        <taxon>Actinomycetes</taxon>
        <taxon>Kitasatosporales</taxon>
        <taxon>Streptomycetaceae</taxon>
        <taxon>Streptomyces</taxon>
    </lineage>
</organism>
<dbReference type="Proteomes" id="UP001501005">
    <property type="component" value="Unassembled WGS sequence"/>
</dbReference>
<evidence type="ECO:0000313" key="2">
    <source>
        <dbReference type="EMBL" id="GAA0917173.1"/>
    </source>
</evidence>
<feature type="region of interest" description="Disordered" evidence="1">
    <location>
        <begin position="1"/>
        <end position="28"/>
    </location>
</feature>
<comment type="caution">
    <text evidence="2">The sequence shown here is derived from an EMBL/GenBank/DDBJ whole genome shotgun (WGS) entry which is preliminary data.</text>
</comment>